<keyword evidence="7" id="KW-1185">Reference proteome</keyword>
<dbReference type="PANTHER" id="PTHR45927:SF6">
    <property type="entry name" value="PROTEIN LYK5"/>
    <property type="match status" value="1"/>
</dbReference>
<name>W1NU08_AMBTC</name>
<dbReference type="SUPFAM" id="SSF56112">
    <property type="entry name" value="Protein kinase-like (PK-like)"/>
    <property type="match status" value="1"/>
</dbReference>
<dbReference type="Pfam" id="PF07714">
    <property type="entry name" value="PK_Tyr_Ser-Thr"/>
    <property type="match status" value="1"/>
</dbReference>
<dbReference type="Gramene" id="ERN01097">
    <property type="protein sequence ID" value="ERN01097"/>
    <property type="gene ID" value="AMTR_s00002p00193360"/>
</dbReference>
<dbReference type="STRING" id="13333.W1NU08"/>
<reference evidence="7" key="1">
    <citation type="journal article" date="2013" name="Science">
        <title>The Amborella genome and the evolution of flowering plants.</title>
        <authorList>
            <consortium name="Amborella Genome Project"/>
        </authorList>
    </citation>
    <scope>NUCLEOTIDE SEQUENCE [LARGE SCALE GENOMIC DNA]</scope>
</reference>
<dbReference type="SUPFAM" id="SSF52490">
    <property type="entry name" value="Tubulin nucleotide-binding domain-like"/>
    <property type="match status" value="1"/>
</dbReference>
<evidence type="ECO:0000256" key="3">
    <source>
        <dbReference type="ARBA" id="ARBA00022741"/>
    </source>
</evidence>
<dbReference type="PANTHER" id="PTHR45927">
    <property type="entry name" value="LYSM-DOMAIN RECEPTOR-LIKE KINASE-RELATED"/>
    <property type="match status" value="1"/>
</dbReference>
<dbReference type="Gene3D" id="3.40.50.1440">
    <property type="entry name" value="Tubulin/FtsZ, GTPase domain"/>
    <property type="match status" value="1"/>
</dbReference>
<keyword evidence="3" id="KW-0547">Nucleotide-binding</keyword>
<comment type="similarity">
    <text evidence="1">Belongs to the tubulin family.</text>
</comment>
<dbReference type="PRINTS" id="PR01161">
    <property type="entry name" value="TUBULIN"/>
</dbReference>
<dbReference type="AlphaFoldDB" id="W1NU08"/>
<proteinExistence type="inferred from homology"/>
<dbReference type="InterPro" id="IPR011009">
    <property type="entry name" value="Kinase-like_dom_sf"/>
</dbReference>
<protein>
    <recommendedName>
        <fullName evidence="5">Protein kinase domain-containing protein</fullName>
    </recommendedName>
</protein>
<keyword evidence="4" id="KW-0342">GTP-binding</keyword>
<dbReference type="eggNOG" id="KOG1375">
    <property type="taxonomic scope" value="Eukaryota"/>
</dbReference>
<dbReference type="Gene3D" id="1.10.510.10">
    <property type="entry name" value="Transferase(Phosphotransferase) domain 1"/>
    <property type="match status" value="1"/>
</dbReference>
<dbReference type="HOGENOM" id="CLU_1322487_0_0_1"/>
<dbReference type="PROSITE" id="PS50011">
    <property type="entry name" value="PROTEIN_KINASE_DOM"/>
    <property type="match status" value="1"/>
</dbReference>
<dbReference type="InterPro" id="IPR000719">
    <property type="entry name" value="Prot_kinase_dom"/>
</dbReference>
<dbReference type="EMBL" id="KI394767">
    <property type="protein sequence ID" value="ERN01097.1"/>
    <property type="molecule type" value="Genomic_DNA"/>
</dbReference>
<evidence type="ECO:0000313" key="6">
    <source>
        <dbReference type="EMBL" id="ERN01097.1"/>
    </source>
</evidence>
<evidence type="ECO:0000313" key="7">
    <source>
        <dbReference type="Proteomes" id="UP000017836"/>
    </source>
</evidence>
<dbReference type="InterPro" id="IPR002453">
    <property type="entry name" value="Beta_tubulin"/>
</dbReference>
<accession>W1NU08</accession>
<evidence type="ECO:0000259" key="5">
    <source>
        <dbReference type="PROSITE" id="PS50011"/>
    </source>
</evidence>
<evidence type="ECO:0000256" key="4">
    <source>
        <dbReference type="ARBA" id="ARBA00023134"/>
    </source>
</evidence>
<dbReference type="GO" id="GO:0003924">
    <property type="term" value="F:GTPase activity"/>
    <property type="evidence" value="ECO:0007669"/>
    <property type="project" value="InterPro"/>
</dbReference>
<dbReference type="GO" id="GO:0004672">
    <property type="term" value="F:protein kinase activity"/>
    <property type="evidence" value="ECO:0007669"/>
    <property type="project" value="InterPro"/>
</dbReference>
<feature type="domain" description="Protein kinase" evidence="5">
    <location>
        <begin position="1"/>
        <end position="208"/>
    </location>
</feature>
<sequence>MDSVRTSPYGQIFRSDNFVFGQSGAGNNWAKSHYTEGTELIDSVLDVVRKEAENCDCLQGFQGLYSAVHSVPVYKFEDLQKATNDFSSDYRIKGSVYRATIKGDIAAIKRMSGDASSEISILETINHLNIVRLSGFCIHQGNAYLVYEFAENGSLSDWLHRERKHGRERFFGLGWKQRVRIAHDIAKWTPLSSQLHESWLCSYRYQEQ</sequence>
<dbReference type="PRINTS" id="PR01163">
    <property type="entry name" value="BETATUBULIN"/>
</dbReference>
<dbReference type="GO" id="GO:0007017">
    <property type="term" value="P:microtubule-based process"/>
    <property type="evidence" value="ECO:0007669"/>
    <property type="project" value="InterPro"/>
</dbReference>
<dbReference type="GO" id="GO:0005200">
    <property type="term" value="F:structural constituent of cytoskeleton"/>
    <property type="evidence" value="ECO:0007669"/>
    <property type="project" value="InterPro"/>
</dbReference>
<dbReference type="GO" id="GO:0005525">
    <property type="term" value="F:GTP binding"/>
    <property type="evidence" value="ECO:0007669"/>
    <property type="project" value="UniProtKB-KW"/>
</dbReference>
<evidence type="ECO:0000256" key="2">
    <source>
        <dbReference type="ARBA" id="ARBA00022701"/>
    </source>
</evidence>
<dbReference type="InterPro" id="IPR052611">
    <property type="entry name" value="Plant_RLK_LysM"/>
</dbReference>
<dbReference type="InterPro" id="IPR000217">
    <property type="entry name" value="Tubulin"/>
</dbReference>
<dbReference type="Pfam" id="PF00091">
    <property type="entry name" value="Tubulin"/>
    <property type="match status" value="1"/>
</dbReference>
<dbReference type="InterPro" id="IPR036525">
    <property type="entry name" value="Tubulin/FtsZ_GTPase_sf"/>
</dbReference>
<evidence type="ECO:0000256" key="1">
    <source>
        <dbReference type="ARBA" id="ARBA00009636"/>
    </source>
</evidence>
<keyword evidence="2" id="KW-0493">Microtubule</keyword>
<dbReference type="GO" id="GO:0005524">
    <property type="term" value="F:ATP binding"/>
    <property type="evidence" value="ECO:0007669"/>
    <property type="project" value="InterPro"/>
</dbReference>
<dbReference type="InterPro" id="IPR001245">
    <property type="entry name" value="Ser-Thr/Tyr_kinase_cat_dom"/>
</dbReference>
<dbReference type="InterPro" id="IPR003008">
    <property type="entry name" value="Tubulin_FtsZ_GTPase"/>
</dbReference>
<gene>
    <name evidence="6" type="ORF">AMTR_s00002p00193360</name>
</gene>
<dbReference type="Proteomes" id="UP000017836">
    <property type="component" value="Unassembled WGS sequence"/>
</dbReference>
<organism evidence="6 7">
    <name type="scientific">Amborella trichopoda</name>
    <dbReference type="NCBI Taxonomy" id="13333"/>
    <lineage>
        <taxon>Eukaryota</taxon>
        <taxon>Viridiplantae</taxon>
        <taxon>Streptophyta</taxon>
        <taxon>Embryophyta</taxon>
        <taxon>Tracheophyta</taxon>
        <taxon>Spermatophyta</taxon>
        <taxon>Magnoliopsida</taxon>
        <taxon>Amborellales</taxon>
        <taxon>Amborellaceae</taxon>
        <taxon>Amborella</taxon>
    </lineage>
</organism>
<dbReference type="GO" id="GO:0005874">
    <property type="term" value="C:microtubule"/>
    <property type="evidence" value="ECO:0007669"/>
    <property type="project" value="UniProtKB-KW"/>
</dbReference>